<name>A0A6G1EH06_9ORYZ</name>
<dbReference type="Pfam" id="PF13041">
    <property type="entry name" value="PPR_2"/>
    <property type="match status" value="1"/>
</dbReference>
<dbReference type="GO" id="GO:0048731">
    <property type="term" value="P:system development"/>
    <property type="evidence" value="ECO:0007669"/>
    <property type="project" value="UniProtKB-ARBA"/>
</dbReference>
<keyword evidence="1" id="KW-0677">Repeat</keyword>
<feature type="repeat" description="PPR" evidence="3">
    <location>
        <begin position="432"/>
        <end position="466"/>
    </location>
</feature>
<dbReference type="InterPro" id="IPR011990">
    <property type="entry name" value="TPR-like_helical_dom_sf"/>
</dbReference>
<sequence>MGRLSCIKCLPPVALRRGVSDASLRPLLRGSFLRLLSTAEITHPPGRGTFRRDTDSDEHKLASLARQRGAAAARAMFDDMPHRDAVAYAAMVGIYLKGRDLPRAEDLYRAAPPHARGIHLDIVMLDGYVKAGHIHRAHRLFDGMAVKNVVAWTCMVSGYCRVGSVYEARRLFELMPYRNVFSWTTMVQGYAHNGMLREAREMFDKMPERNVVAWTVMVKAYVDNGCIQEARELFNRMPQKNSYSWNAMITGFMCAGKMDDAIQLFDKMPHKNVVSWTIMVTGLAQNGFICRASEFFDRMPKKDTPAWNAMITAYTSDGQLNEVRRLFDLMPAKDLVTWNIIIDGYSMNELKDEALRLFLLMLRSAVSPDSTTLISILVLSESTMEVRQIHGLSTSLGFQSETNLGNTLVTMYSRSGDLSSAWLAFRRLNDKDAITWTSTIQALANHGCAPCALQSFAQMLRHGYKPSSTTFTAVLSACTHVGLVEKGRTIFRSVRRVYGLEPTIEHYSCLVDLLGRAGYVREAKEVVDSMPQDMCDEAILGMLLGACMTHNEVEIARAVGESLVKIDPSASGGYTLLANVFASGGMWNDMANVWKIIKGSKVNKTPGYSQIEVNARNHVFYSRDQIHSQCTEIYEMLNSMLVPQMKGSSSLGTDST</sequence>
<keyword evidence="2" id="KW-0809">Transit peptide</keyword>
<evidence type="ECO:0000256" key="2">
    <source>
        <dbReference type="ARBA" id="ARBA00022946"/>
    </source>
</evidence>
<evidence type="ECO:0008006" key="6">
    <source>
        <dbReference type="Google" id="ProtNLM"/>
    </source>
</evidence>
<accession>A0A6G1EH06</accession>
<dbReference type="Gene3D" id="1.25.40.10">
    <property type="entry name" value="Tetratricopeptide repeat domain"/>
    <property type="match status" value="5"/>
</dbReference>
<feature type="repeat" description="PPR" evidence="3">
    <location>
        <begin position="303"/>
        <end position="333"/>
    </location>
</feature>
<keyword evidence="5" id="KW-1185">Reference proteome</keyword>
<evidence type="ECO:0000256" key="1">
    <source>
        <dbReference type="ARBA" id="ARBA00022737"/>
    </source>
</evidence>
<dbReference type="InterPro" id="IPR046848">
    <property type="entry name" value="E_motif"/>
</dbReference>
<gene>
    <name evidence="4" type="ORF">E2562_008422</name>
</gene>
<dbReference type="InterPro" id="IPR002885">
    <property type="entry name" value="PPR_rpt"/>
</dbReference>
<dbReference type="PROSITE" id="PS51375">
    <property type="entry name" value="PPR"/>
    <property type="match status" value="6"/>
</dbReference>
<reference evidence="4 5" key="1">
    <citation type="submission" date="2019-11" db="EMBL/GenBank/DDBJ databases">
        <title>Whole genome sequence of Oryza granulata.</title>
        <authorList>
            <person name="Li W."/>
        </authorList>
    </citation>
    <scope>NUCLEOTIDE SEQUENCE [LARGE SCALE GENOMIC DNA]</scope>
    <source>
        <strain evidence="5">cv. Menghai</strain>
        <tissue evidence="4">Leaf</tissue>
    </source>
</reference>
<evidence type="ECO:0000256" key="3">
    <source>
        <dbReference type="PROSITE-ProRule" id="PRU00708"/>
    </source>
</evidence>
<dbReference type="Proteomes" id="UP000479710">
    <property type="component" value="Unassembled WGS sequence"/>
</dbReference>
<dbReference type="AlphaFoldDB" id="A0A6G1EH06"/>
<dbReference type="FunFam" id="1.25.40.10:FF:000125">
    <property type="entry name" value="Pentatricopeptide repeat-containing protein"/>
    <property type="match status" value="2"/>
</dbReference>
<dbReference type="InterPro" id="IPR046960">
    <property type="entry name" value="PPR_At4g14850-like_plant"/>
</dbReference>
<comment type="caution">
    <text evidence="4">The sequence shown here is derived from an EMBL/GenBank/DDBJ whole genome shotgun (WGS) entry which is preliminary data.</text>
</comment>
<dbReference type="GO" id="GO:0003723">
    <property type="term" value="F:RNA binding"/>
    <property type="evidence" value="ECO:0007669"/>
    <property type="project" value="InterPro"/>
</dbReference>
<feature type="repeat" description="PPR" evidence="3">
    <location>
        <begin position="241"/>
        <end position="275"/>
    </location>
</feature>
<feature type="repeat" description="PPR" evidence="3">
    <location>
        <begin position="334"/>
        <end position="368"/>
    </location>
</feature>
<feature type="repeat" description="PPR" evidence="3">
    <location>
        <begin position="148"/>
        <end position="178"/>
    </location>
</feature>
<evidence type="ECO:0000313" key="4">
    <source>
        <dbReference type="EMBL" id="KAF0924100.1"/>
    </source>
</evidence>
<dbReference type="FunFam" id="1.25.40.10:FF:001810">
    <property type="entry name" value="Pentatricopeptide repeat-containing protein mitochondrial"/>
    <property type="match status" value="1"/>
</dbReference>
<dbReference type="SUPFAM" id="SSF48452">
    <property type="entry name" value="TPR-like"/>
    <property type="match status" value="1"/>
</dbReference>
<organism evidence="4 5">
    <name type="scientific">Oryza meyeriana var. granulata</name>
    <dbReference type="NCBI Taxonomy" id="110450"/>
    <lineage>
        <taxon>Eukaryota</taxon>
        <taxon>Viridiplantae</taxon>
        <taxon>Streptophyta</taxon>
        <taxon>Embryophyta</taxon>
        <taxon>Tracheophyta</taxon>
        <taxon>Spermatophyta</taxon>
        <taxon>Magnoliopsida</taxon>
        <taxon>Liliopsida</taxon>
        <taxon>Poales</taxon>
        <taxon>Poaceae</taxon>
        <taxon>BOP clade</taxon>
        <taxon>Oryzoideae</taxon>
        <taxon>Oryzeae</taxon>
        <taxon>Oryzinae</taxon>
        <taxon>Oryza</taxon>
        <taxon>Oryza meyeriana</taxon>
    </lineage>
</organism>
<dbReference type="Pfam" id="PF01535">
    <property type="entry name" value="PPR"/>
    <property type="match status" value="7"/>
</dbReference>
<feature type="repeat" description="PPR" evidence="3">
    <location>
        <begin position="179"/>
        <end position="213"/>
    </location>
</feature>
<dbReference type="PANTHER" id="PTHR47926:SF380">
    <property type="entry name" value="PENTATRICOPEPTIDE REPEAT-CONTAINING PROTEIN"/>
    <property type="match status" value="1"/>
</dbReference>
<dbReference type="EMBL" id="SPHZ02000003">
    <property type="protein sequence ID" value="KAF0924100.1"/>
    <property type="molecule type" value="Genomic_DNA"/>
</dbReference>
<dbReference type="OrthoDB" id="185373at2759"/>
<evidence type="ECO:0000313" key="5">
    <source>
        <dbReference type="Proteomes" id="UP000479710"/>
    </source>
</evidence>
<dbReference type="NCBIfam" id="TIGR00756">
    <property type="entry name" value="PPR"/>
    <property type="match status" value="7"/>
</dbReference>
<protein>
    <recommendedName>
        <fullName evidence="6">Pentatricopeptide repeat-containing protein</fullName>
    </recommendedName>
</protein>
<dbReference type="PANTHER" id="PTHR47926">
    <property type="entry name" value="PENTATRICOPEPTIDE REPEAT-CONTAINING PROTEIN"/>
    <property type="match status" value="1"/>
</dbReference>
<dbReference type="Pfam" id="PF13812">
    <property type="entry name" value="PPR_3"/>
    <property type="match status" value="1"/>
</dbReference>
<dbReference type="GO" id="GO:0009451">
    <property type="term" value="P:RNA modification"/>
    <property type="evidence" value="ECO:0007669"/>
    <property type="project" value="InterPro"/>
</dbReference>
<dbReference type="Pfam" id="PF20431">
    <property type="entry name" value="E_motif"/>
    <property type="match status" value="1"/>
</dbReference>
<proteinExistence type="predicted"/>